<dbReference type="PANTHER" id="PTHR42748:SF7">
    <property type="entry name" value="NMRA LIKE REDOX SENSOR 1-RELATED"/>
    <property type="match status" value="1"/>
</dbReference>
<gene>
    <name evidence="4" type="ORF">PGB27_03305</name>
</gene>
<comment type="similarity">
    <text evidence="1">Belongs to the NmrA-type oxidoreductase family.</text>
</comment>
<dbReference type="PANTHER" id="PTHR42748">
    <property type="entry name" value="NITROGEN METABOLITE REPRESSION PROTEIN NMRA FAMILY MEMBER"/>
    <property type="match status" value="1"/>
</dbReference>
<keyword evidence="5" id="KW-1185">Reference proteome</keyword>
<dbReference type="Gene3D" id="3.90.25.10">
    <property type="entry name" value="UDP-galactose 4-epimerase, domain 1"/>
    <property type="match status" value="1"/>
</dbReference>
<dbReference type="Gene3D" id="3.40.50.720">
    <property type="entry name" value="NAD(P)-binding Rossmann-like Domain"/>
    <property type="match status" value="1"/>
</dbReference>
<reference evidence="4 5" key="1">
    <citation type="submission" date="2023-02" db="EMBL/GenBank/DDBJ databases">
        <title>Genome sequencing required for Actinomycetospora new species description.</title>
        <authorList>
            <person name="Saimee Y."/>
            <person name="Duangmal K."/>
        </authorList>
    </citation>
    <scope>NUCLEOTIDE SEQUENCE [LARGE SCALE GENOMIC DNA]</scope>
    <source>
        <strain evidence="4 5">DW7H6</strain>
    </source>
</reference>
<dbReference type="Pfam" id="PF05368">
    <property type="entry name" value="NmrA"/>
    <property type="match status" value="1"/>
</dbReference>
<feature type="domain" description="NmrA-like" evidence="3">
    <location>
        <begin position="2"/>
        <end position="218"/>
    </location>
</feature>
<keyword evidence="2" id="KW-0521">NADP</keyword>
<sequence length="274" mass="28248">MTTTYAVLGATGQQGGATARALLAAGVAVRALVRDPAAAAARTLAGAGADLVRADLTDQDSLRSAFSGVDGAFAMTTSFTPRGTEGETADGVRIADAARAAGLPHLVYSSVGGADRRTGIPHFESKRRVEEHIEGLDLAATFVRPVFFMENLSPTAEGGATILRLPLPADVPVQMVAVADIGRVAAAVLLDPSRVPGGAIEIAGDELTGAQAAEVLGGRYEALPVAVLDDPDLRAMFTWFVEARPAYQADFAATRALDPQVLDLAAWAAQRATA</sequence>
<dbReference type="Proteomes" id="UP001300763">
    <property type="component" value="Unassembled WGS sequence"/>
</dbReference>
<organism evidence="4 5">
    <name type="scientific">Actinomycetospora lemnae</name>
    <dbReference type="NCBI Taxonomy" id="3019891"/>
    <lineage>
        <taxon>Bacteria</taxon>
        <taxon>Bacillati</taxon>
        <taxon>Actinomycetota</taxon>
        <taxon>Actinomycetes</taxon>
        <taxon>Pseudonocardiales</taxon>
        <taxon>Pseudonocardiaceae</taxon>
        <taxon>Actinomycetospora</taxon>
    </lineage>
</organism>
<accession>A0ABT5SNE5</accession>
<dbReference type="SUPFAM" id="SSF51735">
    <property type="entry name" value="NAD(P)-binding Rossmann-fold domains"/>
    <property type="match status" value="1"/>
</dbReference>
<dbReference type="InterPro" id="IPR008030">
    <property type="entry name" value="NmrA-like"/>
</dbReference>
<dbReference type="EMBL" id="JAQZAO010000001">
    <property type="protein sequence ID" value="MDD7964365.1"/>
    <property type="molecule type" value="Genomic_DNA"/>
</dbReference>
<dbReference type="CDD" id="cd05251">
    <property type="entry name" value="NmrA_like_SDR_a"/>
    <property type="match status" value="1"/>
</dbReference>
<evidence type="ECO:0000313" key="4">
    <source>
        <dbReference type="EMBL" id="MDD7964365.1"/>
    </source>
</evidence>
<comment type="caution">
    <text evidence="4">The sequence shown here is derived from an EMBL/GenBank/DDBJ whole genome shotgun (WGS) entry which is preliminary data.</text>
</comment>
<evidence type="ECO:0000256" key="1">
    <source>
        <dbReference type="ARBA" id="ARBA00006328"/>
    </source>
</evidence>
<evidence type="ECO:0000313" key="5">
    <source>
        <dbReference type="Proteomes" id="UP001300763"/>
    </source>
</evidence>
<dbReference type="RefSeq" id="WP_274198895.1">
    <property type="nucleotide sequence ID" value="NZ_JAQZAO010000001.1"/>
</dbReference>
<name>A0ABT5SNE5_9PSEU</name>
<protein>
    <submittedName>
        <fullName evidence="4">NmrA/HSCARG family protein</fullName>
    </submittedName>
</protein>
<evidence type="ECO:0000259" key="3">
    <source>
        <dbReference type="Pfam" id="PF05368"/>
    </source>
</evidence>
<dbReference type="InterPro" id="IPR051164">
    <property type="entry name" value="NmrA-like_oxidored"/>
</dbReference>
<evidence type="ECO:0000256" key="2">
    <source>
        <dbReference type="ARBA" id="ARBA00022857"/>
    </source>
</evidence>
<dbReference type="InterPro" id="IPR036291">
    <property type="entry name" value="NAD(P)-bd_dom_sf"/>
</dbReference>
<proteinExistence type="inferred from homology"/>